<keyword evidence="4" id="KW-1185">Reference proteome</keyword>
<evidence type="ECO:0000313" key="4">
    <source>
        <dbReference type="Proteomes" id="UP000762676"/>
    </source>
</evidence>
<sequence>MEERGGYYHEDSGYRAGGGRDEVYLGRPPPRGDGERGDPHSSYRSSQRQYDELPQGGEMEYVRRRTRSPASSLNGSFSDPDREPRVSSPKRVTWKDPVEQQKSQAMRGSAIDYTSRCRELERELRNLSVEKTRAETLAEDLKSRLSRQEELVSQFREQNSNLNHDVDQLISVVQTARISGRWEIEKVRFRELTVDQVFGSIHETLSKTRDSGDSSELRDQIRRRDDKIDALQQELKRLRSQGLPGDQVPVPELSETTGARLREDLRKLEERVEDLNYEIQSRDRKVSNLSGQLGDLQTELSMKDSEISTHVQNIKILQDKHRHALQESSKSEEVIRQLRSELLAIRDQHTQSSQDRRIRALESELVEAKDYRRKNLDEIGALQERLRESHHSTHDHQDLLKSELARRDDTIQKLRRDVLALQEKRDAALSEHDVLLHKLSTAEDQVTRTQEEMHRTEKRNKSLEAEVAHVRLQLSEADNEAKTSSKKVIVLEGELKTLRGQSDDFQGQVAKLTKSLQRLQTSSKDTRDTLSAEVSERQDAIVRLRNDNRDMEDKVREALSAAQHRGDQLTQVREELKQASAKTQELQIKLEDAEKEIQQSATRVSTQSQEVRVLLTHAISFLAPHHLCPIGFLSAKVLDKGVSSLLTSSAYTQRA</sequence>
<feature type="coiled-coil region" evidence="1">
    <location>
        <begin position="110"/>
        <end position="165"/>
    </location>
</feature>
<comment type="caution">
    <text evidence="3">The sequence shown here is derived from an EMBL/GenBank/DDBJ whole genome shotgun (WGS) entry which is preliminary data.</text>
</comment>
<dbReference type="GO" id="GO:0007283">
    <property type="term" value="P:spermatogenesis"/>
    <property type="evidence" value="ECO:0007669"/>
    <property type="project" value="TreeGrafter"/>
</dbReference>
<dbReference type="InterPro" id="IPR037391">
    <property type="entry name" value="PMF1-bd"/>
</dbReference>
<dbReference type="PANTHER" id="PTHR18881:SF2">
    <property type="entry name" value="POLYAMINE-MODULATED FACTOR 1-BINDING PROTEIN 1"/>
    <property type="match status" value="1"/>
</dbReference>
<keyword evidence="1" id="KW-0175">Coiled coil</keyword>
<evidence type="ECO:0000313" key="3">
    <source>
        <dbReference type="EMBL" id="GFR71886.1"/>
    </source>
</evidence>
<feature type="coiled-coil region" evidence="1">
    <location>
        <begin position="404"/>
        <end position="480"/>
    </location>
</feature>
<feature type="compositionally biased region" description="Polar residues" evidence="2">
    <location>
        <begin position="68"/>
        <end position="77"/>
    </location>
</feature>
<organism evidence="3 4">
    <name type="scientific">Elysia marginata</name>
    <dbReference type="NCBI Taxonomy" id="1093978"/>
    <lineage>
        <taxon>Eukaryota</taxon>
        <taxon>Metazoa</taxon>
        <taxon>Spiralia</taxon>
        <taxon>Lophotrochozoa</taxon>
        <taxon>Mollusca</taxon>
        <taxon>Gastropoda</taxon>
        <taxon>Heterobranchia</taxon>
        <taxon>Euthyneura</taxon>
        <taxon>Panpulmonata</taxon>
        <taxon>Sacoglossa</taxon>
        <taxon>Placobranchoidea</taxon>
        <taxon>Plakobranchidae</taxon>
        <taxon>Elysia</taxon>
    </lineage>
</organism>
<proteinExistence type="predicted"/>
<accession>A0AAV4FHM8</accession>
<protein>
    <submittedName>
        <fullName evidence="3">Golgin subfamily B member 1-like</fullName>
    </submittedName>
</protein>
<feature type="region of interest" description="Disordered" evidence="2">
    <location>
        <begin position="1"/>
        <end position="108"/>
    </location>
</feature>
<reference evidence="3 4" key="1">
    <citation type="journal article" date="2021" name="Elife">
        <title>Chloroplast acquisition without the gene transfer in kleptoplastic sea slugs, Plakobranchus ocellatus.</title>
        <authorList>
            <person name="Maeda T."/>
            <person name="Takahashi S."/>
            <person name="Yoshida T."/>
            <person name="Shimamura S."/>
            <person name="Takaki Y."/>
            <person name="Nagai Y."/>
            <person name="Toyoda A."/>
            <person name="Suzuki Y."/>
            <person name="Arimoto A."/>
            <person name="Ishii H."/>
            <person name="Satoh N."/>
            <person name="Nishiyama T."/>
            <person name="Hasebe M."/>
            <person name="Maruyama T."/>
            <person name="Minagawa J."/>
            <person name="Obokata J."/>
            <person name="Shigenobu S."/>
        </authorList>
    </citation>
    <scope>NUCLEOTIDE SEQUENCE [LARGE SCALE GENOMIC DNA]</scope>
</reference>
<dbReference type="SUPFAM" id="SSF90257">
    <property type="entry name" value="Myosin rod fragments"/>
    <property type="match status" value="1"/>
</dbReference>
<gene>
    <name evidence="3" type="ORF">ElyMa_000364700</name>
</gene>
<dbReference type="Proteomes" id="UP000762676">
    <property type="component" value="Unassembled WGS sequence"/>
</dbReference>
<name>A0AAV4FHM8_9GAST</name>
<dbReference type="PANTHER" id="PTHR18881">
    <property type="entry name" value="POLYAMINE-MODULATED FACTOR 1-BINDING PROTEIN 1-RELATED"/>
    <property type="match status" value="1"/>
</dbReference>
<feature type="coiled-coil region" evidence="1">
    <location>
        <begin position="534"/>
        <end position="610"/>
    </location>
</feature>
<dbReference type="AlphaFoldDB" id="A0AAV4FHM8"/>
<feature type="compositionally biased region" description="Basic and acidic residues" evidence="2">
    <location>
        <begin position="1"/>
        <end position="41"/>
    </location>
</feature>
<dbReference type="EMBL" id="BMAT01000721">
    <property type="protein sequence ID" value="GFR71886.1"/>
    <property type="molecule type" value="Genomic_DNA"/>
</dbReference>
<dbReference type="Gene3D" id="1.10.287.1490">
    <property type="match status" value="1"/>
</dbReference>
<evidence type="ECO:0000256" key="1">
    <source>
        <dbReference type="SAM" id="Coils"/>
    </source>
</evidence>
<evidence type="ECO:0000256" key="2">
    <source>
        <dbReference type="SAM" id="MobiDB-lite"/>
    </source>
</evidence>
<feature type="coiled-coil region" evidence="1">
    <location>
        <begin position="214"/>
        <end position="285"/>
    </location>
</feature>